<dbReference type="InterPro" id="IPR018931">
    <property type="entry name" value="DUF2520"/>
</dbReference>
<dbReference type="RefSeq" id="WP_074714401.1">
    <property type="nucleotide sequence ID" value="NZ_FNWV01000001.1"/>
</dbReference>
<dbReference type="Proteomes" id="UP000183190">
    <property type="component" value="Unassembled WGS sequence"/>
</dbReference>
<dbReference type="InterPro" id="IPR036291">
    <property type="entry name" value="NAD(P)-bd_dom_sf"/>
</dbReference>
<dbReference type="InterPro" id="IPR037108">
    <property type="entry name" value="TM1727-like_C_sf"/>
</dbReference>
<dbReference type="PANTHER" id="PTHR40459:SF1">
    <property type="entry name" value="CONSERVED HYPOTHETICAL ALANINE AND LEUCINE RICH PROTEIN"/>
    <property type="match status" value="1"/>
</dbReference>
<dbReference type="Gene3D" id="1.10.1040.20">
    <property type="entry name" value="ProC-like, C-terminal domain"/>
    <property type="match status" value="1"/>
</dbReference>
<dbReference type="EMBL" id="FNWV01000001">
    <property type="protein sequence ID" value="SEH42430.1"/>
    <property type="molecule type" value="Genomic_DNA"/>
</dbReference>
<evidence type="ECO:0000313" key="4">
    <source>
        <dbReference type="Proteomes" id="UP000183190"/>
    </source>
</evidence>
<feature type="domain" description="DUF2520" evidence="2">
    <location>
        <begin position="134"/>
        <end position="259"/>
    </location>
</feature>
<feature type="domain" description="Pyrroline-5-carboxylate reductase catalytic N-terminal" evidence="1">
    <location>
        <begin position="2"/>
        <end position="88"/>
    </location>
</feature>
<dbReference type="InterPro" id="IPR008927">
    <property type="entry name" value="6-PGluconate_DH-like_C_sf"/>
</dbReference>
<dbReference type="InterPro" id="IPR028939">
    <property type="entry name" value="P5C_Rdtase_cat_N"/>
</dbReference>
<reference evidence="3 4" key="1">
    <citation type="submission" date="2016-10" db="EMBL/GenBank/DDBJ databases">
        <authorList>
            <person name="de Groot N.N."/>
        </authorList>
    </citation>
    <scope>NUCLEOTIDE SEQUENCE [LARGE SCALE GENOMIC DNA]</scope>
    <source>
        <strain evidence="3 4">YAD2003</strain>
    </source>
</reference>
<name>A0A1H6I6V5_RUMFL</name>
<dbReference type="Gene3D" id="3.40.50.720">
    <property type="entry name" value="NAD(P)-binding Rossmann-like Domain"/>
    <property type="match status" value="1"/>
</dbReference>
<organism evidence="3 4">
    <name type="scientific">Ruminococcus flavefaciens</name>
    <dbReference type="NCBI Taxonomy" id="1265"/>
    <lineage>
        <taxon>Bacteria</taxon>
        <taxon>Bacillati</taxon>
        <taxon>Bacillota</taxon>
        <taxon>Clostridia</taxon>
        <taxon>Eubacteriales</taxon>
        <taxon>Oscillospiraceae</taxon>
        <taxon>Ruminococcus</taxon>
    </lineage>
</organism>
<gene>
    <name evidence="3" type="ORF">SAMN02910265_00603</name>
</gene>
<dbReference type="OrthoDB" id="9810755at2"/>
<evidence type="ECO:0000259" key="2">
    <source>
        <dbReference type="Pfam" id="PF10728"/>
    </source>
</evidence>
<proteinExistence type="predicted"/>
<protein>
    <submittedName>
        <fullName evidence="3">Predicted oxidoreductase, contains short-chain dehydrogenase (SDR) and DUF2520 domains</fullName>
    </submittedName>
</protein>
<evidence type="ECO:0000259" key="1">
    <source>
        <dbReference type="Pfam" id="PF03807"/>
    </source>
</evidence>
<dbReference type="SUPFAM" id="SSF48179">
    <property type="entry name" value="6-phosphogluconate dehydrogenase C-terminal domain-like"/>
    <property type="match status" value="1"/>
</dbReference>
<dbReference type="AlphaFoldDB" id="A0A1H6I6V5"/>
<dbReference type="Pfam" id="PF03807">
    <property type="entry name" value="F420_oxidored"/>
    <property type="match status" value="1"/>
</dbReference>
<dbReference type="PANTHER" id="PTHR40459">
    <property type="entry name" value="CONSERVED HYPOTHETICAL ALANINE AND LEUCINE RICH PROTEIN"/>
    <property type="match status" value="1"/>
</dbReference>
<dbReference type="Pfam" id="PF10728">
    <property type="entry name" value="DUF2520"/>
    <property type="match status" value="1"/>
</dbReference>
<accession>A0A1H6I6V5</accession>
<evidence type="ECO:0000313" key="3">
    <source>
        <dbReference type="EMBL" id="SEH42430.1"/>
    </source>
</evidence>
<sequence length="281" mass="31298">MKIGFIGAGKVGFSLGRYFVENGLTVSGYYSRNIQSRTEASRFTRTKAFDELADLLNSSDTVFITVPDSAIREVYEQIRDIGIAGKLICHCSGAMSALEAFPDIARYGGSGCSIHPLFPVSSKYDSYREFHNAFFCLEGSEAHVMQWKKIFEDMGNPVRVISSSHKHEYHAACAVSSNLVCALAEESVDLLKKCGFSENEALAALQPLVMSNIRHIFKVGPAEALTGPIERNDVQTVQKHIECLNQESDKSMYKAVSRKLVEVAQKRHPDSDYRKMNRILL</sequence>
<dbReference type="SUPFAM" id="SSF51735">
    <property type="entry name" value="NAD(P)-binding Rossmann-fold domains"/>
    <property type="match status" value="1"/>
</dbReference>